<reference evidence="2 3" key="1">
    <citation type="submission" date="2019-10" db="EMBL/GenBank/DDBJ databases">
        <authorList>
            <person name="Kayansamruaj P."/>
        </authorList>
    </citation>
    <scope>NUCLEOTIDE SEQUENCE [LARGE SCALE GENOMIC DNA]</scope>
    <source>
        <strain evidence="2">SDDV_Thai_2019</strain>
    </source>
</reference>
<dbReference type="Proteomes" id="UP000510602">
    <property type="component" value="Segment"/>
</dbReference>
<protein>
    <recommendedName>
        <fullName evidence="1">2-cysteine adaptor domain-containing protein</fullName>
    </recommendedName>
</protein>
<dbReference type="Pfam" id="PF08793">
    <property type="entry name" value="2C_adapt"/>
    <property type="match status" value="2"/>
</dbReference>
<evidence type="ECO:0000313" key="3">
    <source>
        <dbReference type="Proteomes" id="UP000510602"/>
    </source>
</evidence>
<accession>A0A7D5ULA6</accession>
<evidence type="ECO:0000259" key="1">
    <source>
        <dbReference type="Pfam" id="PF08793"/>
    </source>
</evidence>
<proteinExistence type="predicted"/>
<dbReference type="InterPro" id="IPR014901">
    <property type="entry name" value="2-cysteine_adaptor"/>
</dbReference>
<name>A0A7D5ULA6_9VIRU</name>
<organism evidence="2 3">
    <name type="scientific">Scale drop disease virus</name>
    <dbReference type="NCBI Taxonomy" id="1697349"/>
    <lineage>
        <taxon>Viruses</taxon>
        <taxon>Varidnaviria</taxon>
        <taxon>Bamfordvirae</taxon>
        <taxon>Nucleocytoviricota</taxon>
        <taxon>Megaviricetes</taxon>
        <taxon>Pimascovirales</taxon>
        <taxon>Pimascovirales incertae sedis</taxon>
        <taxon>Iridoviridae</taxon>
        <taxon>Alphairidovirinae</taxon>
        <taxon>Megalocytivirus</taxon>
        <taxon>Megalocytivirus lates1</taxon>
    </lineage>
</organism>
<evidence type="ECO:0000313" key="2">
    <source>
        <dbReference type="EMBL" id="QLI60686.1"/>
    </source>
</evidence>
<sequence>MASPRSKCAQLRNRQYKYNPLTGNTVSSDNEQMKAAKRVCGDVSLCNEYLTHPTKNPWTKRLMTKDSRTHNIMRHICSSAAPASIRRQSPRTTRTGNTLQRHWEAFKDARHPGVDGVPMERDRICDQWKKVRTQNPIFPNKALGKQAVFQDVLYKYCADEDSRKTVCSKFARDPSVNPMSGRKINPDGAVAQGMRRKCAGIDRDSDRSWQTNLPSGYRPPLTRSFIRARNPQTLPESEYRPIYENVRRRISFENTPQEIDQTGMSMMRRDMDATNMSGIAMYDHSPELFPIS</sequence>
<feature type="domain" description="2-cysteine adaptor" evidence="1">
    <location>
        <begin position="166"/>
        <end position="200"/>
    </location>
</feature>
<feature type="domain" description="2-cysteine adaptor" evidence="1">
    <location>
        <begin position="46"/>
        <end position="78"/>
    </location>
</feature>
<dbReference type="EMBL" id="MN562489">
    <property type="protein sequence ID" value="QLI60686.1"/>
    <property type="molecule type" value="Genomic_DNA"/>
</dbReference>